<dbReference type="InterPro" id="IPR031982">
    <property type="entry name" value="PilE-like"/>
</dbReference>
<protein>
    <submittedName>
        <fullName evidence="2">Type IV pilus assembly protein PilE</fullName>
    </submittedName>
</protein>
<sequence>MPRTHQGLSLIELLIVVAVVGILAGIAYPSYRDTVKRAARSEVVGLLFDSAQHLERHRACTGQYADTDAVITPLPPGTGHYSLHASREAEGFSLLARRHAGGLMAGDACGDFELDQQGVRGNPGASNEADGGCWGN</sequence>
<evidence type="ECO:0000256" key="1">
    <source>
        <dbReference type="SAM" id="Phobius"/>
    </source>
</evidence>
<evidence type="ECO:0000313" key="2">
    <source>
        <dbReference type="EMBL" id="ROQ51845.1"/>
    </source>
</evidence>
<accession>A0A9X8EJL1</accession>
<dbReference type="InterPro" id="IPR012902">
    <property type="entry name" value="N_methyl_site"/>
</dbReference>
<organism evidence="2 3">
    <name type="scientific">Pseudomonas putida</name>
    <name type="common">Arthrobacter siderocapsulatus</name>
    <dbReference type="NCBI Taxonomy" id="303"/>
    <lineage>
        <taxon>Bacteria</taxon>
        <taxon>Pseudomonadati</taxon>
        <taxon>Pseudomonadota</taxon>
        <taxon>Gammaproteobacteria</taxon>
        <taxon>Pseudomonadales</taxon>
        <taxon>Pseudomonadaceae</taxon>
        <taxon>Pseudomonas</taxon>
    </lineage>
</organism>
<comment type="caution">
    <text evidence="2">The sequence shown here is derived from an EMBL/GenBank/DDBJ whole genome shotgun (WGS) entry which is preliminary data.</text>
</comment>
<dbReference type="Proteomes" id="UP000269115">
    <property type="component" value="Unassembled WGS sequence"/>
</dbReference>
<keyword evidence="1" id="KW-1133">Transmembrane helix</keyword>
<dbReference type="NCBIfam" id="TIGR02532">
    <property type="entry name" value="IV_pilin_GFxxxE"/>
    <property type="match status" value="1"/>
</dbReference>
<feature type="transmembrane region" description="Helical" evidence="1">
    <location>
        <begin position="6"/>
        <end position="28"/>
    </location>
</feature>
<keyword evidence="1" id="KW-0812">Transmembrane</keyword>
<dbReference type="GO" id="GO:0043683">
    <property type="term" value="P:type IV pilus assembly"/>
    <property type="evidence" value="ECO:0007669"/>
    <property type="project" value="InterPro"/>
</dbReference>
<proteinExistence type="predicted"/>
<dbReference type="SUPFAM" id="SSF54523">
    <property type="entry name" value="Pili subunits"/>
    <property type="match status" value="1"/>
</dbReference>
<dbReference type="AlphaFoldDB" id="A0A9X8EJL1"/>
<dbReference type="InterPro" id="IPR045584">
    <property type="entry name" value="Pilin-like"/>
</dbReference>
<dbReference type="Pfam" id="PF16732">
    <property type="entry name" value="ComP_DUS"/>
    <property type="match status" value="1"/>
</dbReference>
<keyword evidence="1" id="KW-0472">Membrane</keyword>
<dbReference type="Pfam" id="PF07963">
    <property type="entry name" value="N_methyl"/>
    <property type="match status" value="1"/>
</dbReference>
<dbReference type="EMBL" id="RJUR01000012">
    <property type="protein sequence ID" value="ROQ51845.1"/>
    <property type="molecule type" value="Genomic_DNA"/>
</dbReference>
<dbReference type="Gene3D" id="3.30.700.10">
    <property type="entry name" value="Glycoprotein, Type 4 Pilin"/>
    <property type="match status" value="1"/>
</dbReference>
<name>A0A9X8EJL1_PSEPU</name>
<dbReference type="RefSeq" id="WP_123752885.1">
    <property type="nucleotide sequence ID" value="NZ_RJUR01000012.1"/>
</dbReference>
<reference evidence="2 3" key="1">
    <citation type="submission" date="2018-11" db="EMBL/GenBank/DDBJ databases">
        <title>Genomic analyses of the natural microbiome of Caenorhabditis elegans.</title>
        <authorList>
            <person name="Samuel B."/>
        </authorList>
    </citation>
    <scope>NUCLEOTIDE SEQUENCE [LARGE SCALE GENOMIC DNA]</scope>
    <source>
        <strain evidence="2 3">BIGb0473</strain>
    </source>
</reference>
<dbReference type="PROSITE" id="PS00409">
    <property type="entry name" value="PROKAR_NTER_METHYL"/>
    <property type="match status" value="1"/>
</dbReference>
<gene>
    <name evidence="2" type="ORF">EDF85_2322</name>
</gene>
<evidence type="ECO:0000313" key="3">
    <source>
        <dbReference type="Proteomes" id="UP000269115"/>
    </source>
</evidence>